<keyword evidence="5" id="KW-1185">Reference proteome</keyword>
<evidence type="ECO:0000259" key="3">
    <source>
        <dbReference type="Pfam" id="PF04909"/>
    </source>
</evidence>
<dbReference type="GO" id="GO:0019748">
    <property type="term" value="P:secondary metabolic process"/>
    <property type="evidence" value="ECO:0007669"/>
    <property type="project" value="TreeGrafter"/>
</dbReference>
<dbReference type="PANTHER" id="PTHR21240">
    <property type="entry name" value="2-AMINO-3-CARBOXYLMUCONATE-6-SEMIALDEHYDE DECARBOXYLASE"/>
    <property type="match status" value="1"/>
</dbReference>
<dbReference type="GO" id="GO:0005737">
    <property type="term" value="C:cytoplasm"/>
    <property type="evidence" value="ECO:0007669"/>
    <property type="project" value="TreeGrafter"/>
</dbReference>
<dbReference type="Proteomes" id="UP000503011">
    <property type="component" value="Chromosome"/>
</dbReference>
<organism evidence="4 5">
    <name type="scientific">Phytohabitans suffuscus</name>
    <dbReference type="NCBI Taxonomy" id="624315"/>
    <lineage>
        <taxon>Bacteria</taxon>
        <taxon>Bacillati</taxon>
        <taxon>Actinomycetota</taxon>
        <taxon>Actinomycetes</taxon>
        <taxon>Micromonosporales</taxon>
        <taxon>Micromonosporaceae</taxon>
    </lineage>
</organism>
<dbReference type="AlphaFoldDB" id="A0A6F8YUP9"/>
<dbReference type="EMBL" id="AP022871">
    <property type="protein sequence ID" value="BCB89880.1"/>
    <property type="molecule type" value="Genomic_DNA"/>
</dbReference>
<keyword evidence="1" id="KW-0456">Lyase</keyword>
<dbReference type="KEGG" id="psuu:Psuf_071930"/>
<dbReference type="Pfam" id="PF04909">
    <property type="entry name" value="Amidohydro_2"/>
    <property type="match status" value="1"/>
</dbReference>
<evidence type="ECO:0000313" key="4">
    <source>
        <dbReference type="EMBL" id="BCB89880.1"/>
    </source>
</evidence>
<keyword evidence="4" id="KW-0378">Hydrolase</keyword>
<feature type="domain" description="Amidohydrolase-related" evidence="3">
    <location>
        <begin position="25"/>
        <end position="384"/>
    </location>
</feature>
<name>A0A6F8YUP9_9ACTN</name>
<sequence length="394" mass="44447">MTIAFPDLDTRPNGQAGEPVKLGVIDCDVHPLKLREHHQRGAGVLSYLPERWRRHALEVGVARGGFAGGDRPRPREFGQRWDTETPSGGPPGSDPAFAAEQLLDRYEISGALLNDLGAFSSAGMKGQPAGFAAAYCRALNEHRRDNWLAQDPRWYASINLPYELPELAVREIEHCVEQMGEYNGRFKQVMLAPDNLRPPGHPTYWPIYEACEHYDIPVTFHVMTANRITPSGGPNYYFEEHTDYAAFNFPLVASYVFEGTLDRFPNLKIVLVELGWSWALPLAWRLDAAHRVLGAEVPELRKRPSQYLRDNFYFTTQPMEEPEDGRHLDEVFDAFYESGMGEKLMYSSDYPHWDFDEPGALPRNLSPERRAAVLGGVASALYGIPLLPGQGYRL</sequence>
<dbReference type="GO" id="GO:0016831">
    <property type="term" value="F:carboxy-lyase activity"/>
    <property type="evidence" value="ECO:0007669"/>
    <property type="project" value="InterPro"/>
</dbReference>
<accession>A0A6F8YUP9</accession>
<protein>
    <submittedName>
        <fullName evidence="4">Hydrolase</fullName>
    </submittedName>
</protein>
<gene>
    <name evidence="4" type="ORF">Psuf_071930</name>
</gene>
<evidence type="ECO:0000256" key="1">
    <source>
        <dbReference type="ARBA" id="ARBA00023239"/>
    </source>
</evidence>
<evidence type="ECO:0000313" key="5">
    <source>
        <dbReference type="Proteomes" id="UP000503011"/>
    </source>
</evidence>
<reference evidence="4 5" key="1">
    <citation type="submission" date="2020-03" db="EMBL/GenBank/DDBJ databases">
        <title>Whole genome shotgun sequence of Phytohabitans suffuscus NBRC 105367.</title>
        <authorList>
            <person name="Komaki H."/>
            <person name="Tamura T."/>
        </authorList>
    </citation>
    <scope>NUCLEOTIDE SEQUENCE [LARGE SCALE GENOMIC DNA]</scope>
    <source>
        <strain evidence="4 5">NBRC 105367</strain>
    </source>
</reference>
<dbReference type="InterPro" id="IPR032465">
    <property type="entry name" value="ACMSD"/>
</dbReference>
<dbReference type="RefSeq" id="WP_173161929.1">
    <property type="nucleotide sequence ID" value="NZ_AP022871.1"/>
</dbReference>
<reference evidence="4 5" key="2">
    <citation type="submission" date="2020-03" db="EMBL/GenBank/DDBJ databases">
        <authorList>
            <person name="Ichikawa N."/>
            <person name="Kimura A."/>
            <person name="Kitahashi Y."/>
            <person name="Uohara A."/>
        </authorList>
    </citation>
    <scope>NUCLEOTIDE SEQUENCE [LARGE SCALE GENOMIC DNA]</scope>
    <source>
        <strain evidence="4 5">NBRC 105367</strain>
    </source>
</reference>
<dbReference type="InterPro" id="IPR006680">
    <property type="entry name" value="Amidohydro-rel"/>
</dbReference>
<dbReference type="GO" id="GO:0016787">
    <property type="term" value="F:hydrolase activity"/>
    <property type="evidence" value="ECO:0007669"/>
    <property type="project" value="UniProtKB-KW"/>
</dbReference>
<feature type="region of interest" description="Disordered" evidence="2">
    <location>
        <begin position="64"/>
        <end position="97"/>
    </location>
</feature>
<dbReference type="InterPro" id="IPR032466">
    <property type="entry name" value="Metal_Hydrolase"/>
</dbReference>
<proteinExistence type="predicted"/>
<dbReference type="PANTHER" id="PTHR21240:SF28">
    <property type="entry name" value="ISO-OROTATE DECARBOXYLASE (EUROFUNG)"/>
    <property type="match status" value="1"/>
</dbReference>
<dbReference type="SUPFAM" id="SSF51556">
    <property type="entry name" value="Metallo-dependent hydrolases"/>
    <property type="match status" value="1"/>
</dbReference>
<feature type="compositionally biased region" description="Basic and acidic residues" evidence="2">
    <location>
        <begin position="70"/>
        <end position="83"/>
    </location>
</feature>
<evidence type="ECO:0000256" key="2">
    <source>
        <dbReference type="SAM" id="MobiDB-lite"/>
    </source>
</evidence>
<dbReference type="Gene3D" id="3.20.20.140">
    <property type="entry name" value="Metal-dependent hydrolases"/>
    <property type="match status" value="1"/>
</dbReference>